<dbReference type="EMBL" id="CP002859">
    <property type="protein sequence ID" value="AEI48744.1"/>
    <property type="molecule type" value="Genomic_DNA"/>
</dbReference>
<dbReference type="Proteomes" id="UP000000493">
    <property type="component" value="Chromosome"/>
</dbReference>
<keyword evidence="1" id="KW-0998">Cell outer membrane</keyword>
<proteinExistence type="inferred from homology"/>
<dbReference type="SUPFAM" id="SSF49464">
    <property type="entry name" value="Carboxypeptidase regulatory domain-like"/>
    <property type="match status" value="1"/>
</dbReference>
<evidence type="ECO:0000256" key="2">
    <source>
        <dbReference type="SAM" id="SignalP"/>
    </source>
</evidence>
<dbReference type="KEGG" id="rsi:Runsl_2333"/>
<dbReference type="InterPro" id="IPR039426">
    <property type="entry name" value="TonB-dep_rcpt-like"/>
</dbReference>
<dbReference type="SUPFAM" id="SSF56935">
    <property type="entry name" value="Porins"/>
    <property type="match status" value="1"/>
</dbReference>
<dbReference type="Gene3D" id="2.60.40.1120">
    <property type="entry name" value="Carboxypeptidase-like, regulatory domain"/>
    <property type="match status" value="1"/>
</dbReference>
<comment type="subcellular location">
    <subcellularLocation>
        <location evidence="1">Cell outer membrane</location>
        <topology evidence="1">Multi-pass membrane protein</topology>
    </subcellularLocation>
</comment>
<keyword evidence="1" id="KW-0472">Membrane</keyword>
<dbReference type="Pfam" id="PF13715">
    <property type="entry name" value="CarbopepD_reg_2"/>
    <property type="match status" value="1"/>
</dbReference>
<accession>A0A7U4E5W8</accession>
<name>A0A7U4E5W8_RUNSL</name>
<evidence type="ECO:0008006" key="5">
    <source>
        <dbReference type="Google" id="ProtNLM"/>
    </source>
</evidence>
<dbReference type="InterPro" id="IPR037066">
    <property type="entry name" value="Plug_dom_sf"/>
</dbReference>
<dbReference type="InterPro" id="IPR008969">
    <property type="entry name" value="CarboxyPept-like_regulatory"/>
</dbReference>
<gene>
    <name evidence="3" type="ordered locus">Runsl_2333</name>
</gene>
<dbReference type="RefSeq" id="WP_013928055.1">
    <property type="nucleotide sequence ID" value="NC_015703.1"/>
</dbReference>
<feature type="chain" id="PRO_5030890275" description="TonB-dependent receptor plug domain-containing protein" evidence="2">
    <location>
        <begin position="17"/>
        <end position="534"/>
    </location>
</feature>
<protein>
    <recommendedName>
        <fullName evidence="5">TonB-dependent receptor plug domain-containing protein</fullName>
    </recommendedName>
</protein>
<reference evidence="4" key="1">
    <citation type="submission" date="2011-06" db="EMBL/GenBank/DDBJ databases">
        <title>The complete genome of chromosome of Runella slithyformis DSM 19594.</title>
        <authorList>
            <consortium name="US DOE Joint Genome Institute (JGI-PGF)"/>
            <person name="Lucas S."/>
            <person name="Han J."/>
            <person name="Lapidus A."/>
            <person name="Bruce D."/>
            <person name="Goodwin L."/>
            <person name="Pitluck S."/>
            <person name="Peters L."/>
            <person name="Kyrpides N."/>
            <person name="Mavromatis K."/>
            <person name="Ivanova N."/>
            <person name="Ovchinnikova G."/>
            <person name="Zhang X."/>
            <person name="Misra M."/>
            <person name="Detter J.C."/>
            <person name="Tapia R."/>
            <person name="Han C."/>
            <person name="Land M."/>
            <person name="Hauser L."/>
            <person name="Markowitz V."/>
            <person name="Cheng J.-F."/>
            <person name="Hugenholtz P."/>
            <person name="Woyke T."/>
            <person name="Wu D."/>
            <person name="Tindall B."/>
            <person name="Faehrich R."/>
            <person name="Brambilla E."/>
            <person name="Klenk H.-P."/>
            <person name="Eisen J.A."/>
        </authorList>
    </citation>
    <scope>NUCLEOTIDE SEQUENCE [LARGE SCALE GENOMIC DNA]</scope>
    <source>
        <strain evidence="4">ATCC 29530 / DSM 19594 / LMG 11500 / NCIMB 11436 / LSU 4</strain>
    </source>
</reference>
<evidence type="ECO:0000256" key="1">
    <source>
        <dbReference type="PROSITE-ProRule" id="PRU01360"/>
    </source>
</evidence>
<keyword evidence="1" id="KW-0813">Transport</keyword>
<comment type="similarity">
    <text evidence="1">Belongs to the TonB-dependent receptor family.</text>
</comment>
<evidence type="ECO:0000313" key="3">
    <source>
        <dbReference type="EMBL" id="AEI48744.1"/>
    </source>
</evidence>
<sequence>MKPLLFLLFIPFCSFAQTWVISGRVVENSQTPIPFASVYVNNTSIVTTADDKGHYSLSIPSRFRKVELAASFIGYKSAKTIIERESGKNRTCNFQLISSNVLSEVRVRGKMDKEWKKRWQIFANGLKGESPFTKNCLILNPEAVRLSYDNVRKQVIATATEPIILQNSALGFKIMFHMDSFESDGEKTFFAGNKFFQEIPPEDEKIQKRQQRNRELAYRNSFRNFLVSLTQNQTKENGFELYTARRVSEVFLHRILLSQEILDGNFKEISAQDICFWNPETEQYILHSDRMLFIFALQRFDAKSLFVDRPYKYSRLLLPNRYLSFNENGWISAPNGMVMDDFWGQEGFANLLPNDYIPADAPPVDSLVTLRPIALKSQALPINFAAQRIQLSLRESMMAATVAQGVGYQRKESLKVEERPTLVNLDYEVKIKERDNTGTVFDLLRRIPGLKVTFNGSDYSIAFLGNNTNLDGSGDSTPALDIDGQFSDDSAFVMEALHSLTVRQIKKIGVVKYGNGTAYGARGAKGIIVIQTVK</sequence>
<organism evidence="3 4">
    <name type="scientific">Runella slithyformis (strain ATCC 29530 / DSM 19594 / LMG 11500 / NCIMB 11436 / LSU 4)</name>
    <dbReference type="NCBI Taxonomy" id="761193"/>
    <lineage>
        <taxon>Bacteria</taxon>
        <taxon>Pseudomonadati</taxon>
        <taxon>Bacteroidota</taxon>
        <taxon>Cytophagia</taxon>
        <taxon>Cytophagales</taxon>
        <taxon>Spirosomataceae</taxon>
        <taxon>Runella</taxon>
    </lineage>
</organism>
<dbReference type="AlphaFoldDB" id="A0A7U4E5W8"/>
<dbReference type="GO" id="GO:0009279">
    <property type="term" value="C:cell outer membrane"/>
    <property type="evidence" value="ECO:0007669"/>
    <property type="project" value="UniProtKB-SubCell"/>
</dbReference>
<keyword evidence="4" id="KW-1185">Reference proteome</keyword>
<keyword evidence="1" id="KW-0812">Transmembrane</keyword>
<evidence type="ECO:0000313" key="4">
    <source>
        <dbReference type="Proteomes" id="UP000000493"/>
    </source>
</evidence>
<feature type="signal peptide" evidence="2">
    <location>
        <begin position="1"/>
        <end position="16"/>
    </location>
</feature>
<keyword evidence="2" id="KW-0732">Signal</keyword>
<dbReference type="PROSITE" id="PS52016">
    <property type="entry name" value="TONB_DEPENDENT_REC_3"/>
    <property type="match status" value="1"/>
</dbReference>
<keyword evidence="1" id="KW-1134">Transmembrane beta strand</keyword>
<reference evidence="3 4" key="2">
    <citation type="journal article" date="2012" name="Stand. Genomic Sci.">
        <title>Complete genome sequence of the aquatic bacterium Runella slithyformis type strain (LSU 4(T)).</title>
        <authorList>
            <person name="Copeland A."/>
            <person name="Zhang X."/>
            <person name="Misra M."/>
            <person name="Lapidus A."/>
            <person name="Nolan M."/>
            <person name="Lucas S."/>
            <person name="Deshpande S."/>
            <person name="Cheng J.F."/>
            <person name="Tapia R."/>
            <person name="Goodwin L.A."/>
            <person name="Pitluck S."/>
            <person name="Liolios K."/>
            <person name="Pagani I."/>
            <person name="Ivanova N."/>
            <person name="Mikhailova N."/>
            <person name="Pati A."/>
            <person name="Chen A."/>
            <person name="Palaniappan K."/>
            <person name="Land M."/>
            <person name="Hauser L."/>
            <person name="Pan C."/>
            <person name="Jeffries C.D."/>
            <person name="Detter J.C."/>
            <person name="Brambilla E.M."/>
            <person name="Rohde M."/>
            <person name="Djao O.D."/>
            <person name="Goker M."/>
            <person name="Sikorski J."/>
            <person name="Tindall B.J."/>
            <person name="Woyke T."/>
            <person name="Bristow J."/>
            <person name="Eisen J.A."/>
            <person name="Markowitz V."/>
            <person name="Hugenholtz P."/>
            <person name="Kyrpides N.C."/>
            <person name="Klenk H.P."/>
            <person name="Mavromatis K."/>
        </authorList>
    </citation>
    <scope>NUCLEOTIDE SEQUENCE [LARGE SCALE GENOMIC DNA]</scope>
    <source>
        <strain evidence="4">ATCC 29530 / DSM 19594 / LMG 11500 / NCIMB 11436 / LSU 4</strain>
    </source>
</reference>
<dbReference type="Gene3D" id="2.170.130.10">
    <property type="entry name" value="TonB-dependent receptor, plug domain"/>
    <property type="match status" value="1"/>
</dbReference>